<comment type="caution">
    <text evidence="1">The sequence shown here is derived from an EMBL/GenBank/DDBJ whole genome shotgun (WGS) entry which is preliminary data.</text>
</comment>
<gene>
    <name evidence="1" type="ORF">ACFQ14_04910</name>
</gene>
<keyword evidence="2" id="KW-1185">Reference proteome</keyword>
<accession>A0ABW3FFL7</accession>
<dbReference type="SUPFAM" id="SSF52799">
    <property type="entry name" value="(Phosphotyrosine protein) phosphatases II"/>
    <property type="match status" value="1"/>
</dbReference>
<protein>
    <submittedName>
        <fullName evidence="1">Tyrosine phosphatase family protein</fullName>
    </submittedName>
</protein>
<name>A0ABW3FFL7_9HYPH</name>
<sequence length="182" mass="19163">MTLLYVCPLDHLEETMARSGARHLVTLAAPGKGIERPASADDGFLSLEFHDIAEPRDDLVMARPEQIDQLIQTVRAWHLAPAIVFQCWMGISRSTASALIAALALNGGLDAQILARTLRNTAPSATPNPRMISLADETLGLGGELVTAVSAIGRGSDAFLGTPFHLDLPAIATPSSANTATA</sequence>
<evidence type="ECO:0000313" key="2">
    <source>
        <dbReference type="Proteomes" id="UP001597101"/>
    </source>
</evidence>
<dbReference type="Gene3D" id="3.90.190.10">
    <property type="entry name" value="Protein tyrosine phosphatase superfamily"/>
    <property type="match status" value="1"/>
</dbReference>
<evidence type="ECO:0000313" key="1">
    <source>
        <dbReference type="EMBL" id="MFD0915740.1"/>
    </source>
</evidence>
<dbReference type="RefSeq" id="WP_377211587.1">
    <property type="nucleotide sequence ID" value="NZ_JBHTJV010000003.1"/>
</dbReference>
<dbReference type="InterPro" id="IPR029021">
    <property type="entry name" value="Prot-tyrosine_phosphatase-like"/>
</dbReference>
<reference evidence="2" key="1">
    <citation type="journal article" date="2019" name="Int. J. Syst. Evol. Microbiol.">
        <title>The Global Catalogue of Microorganisms (GCM) 10K type strain sequencing project: providing services to taxonomists for standard genome sequencing and annotation.</title>
        <authorList>
            <consortium name="The Broad Institute Genomics Platform"/>
            <consortium name="The Broad Institute Genome Sequencing Center for Infectious Disease"/>
            <person name="Wu L."/>
            <person name="Ma J."/>
        </authorList>
    </citation>
    <scope>NUCLEOTIDE SEQUENCE [LARGE SCALE GENOMIC DNA]</scope>
    <source>
        <strain evidence="2">CCUG 60023</strain>
    </source>
</reference>
<proteinExistence type="predicted"/>
<dbReference type="Proteomes" id="UP001597101">
    <property type="component" value="Unassembled WGS sequence"/>
</dbReference>
<organism evidence="1 2">
    <name type="scientific">Pseudahrensia aquimaris</name>
    <dbReference type="NCBI Taxonomy" id="744461"/>
    <lineage>
        <taxon>Bacteria</taxon>
        <taxon>Pseudomonadati</taxon>
        <taxon>Pseudomonadota</taxon>
        <taxon>Alphaproteobacteria</taxon>
        <taxon>Hyphomicrobiales</taxon>
        <taxon>Ahrensiaceae</taxon>
        <taxon>Pseudahrensia</taxon>
    </lineage>
</organism>
<dbReference type="EMBL" id="JBHTJV010000003">
    <property type="protein sequence ID" value="MFD0915740.1"/>
    <property type="molecule type" value="Genomic_DNA"/>
</dbReference>